<name>A0A1H1QH94_9GAMM</name>
<organism evidence="1 2">
    <name type="scientific">Halopseudomonas xinjiangensis</name>
    <dbReference type="NCBI Taxonomy" id="487184"/>
    <lineage>
        <taxon>Bacteria</taxon>
        <taxon>Pseudomonadati</taxon>
        <taxon>Pseudomonadota</taxon>
        <taxon>Gammaproteobacteria</taxon>
        <taxon>Pseudomonadales</taxon>
        <taxon>Pseudomonadaceae</taxon>
        <taxon>Halopseudomonas</taxon>
    </lineage>
</organism>
<proteinExistence type="predicted"/>
<dbReference type="Proteomes" id="UP000243207">
    <property type="component" value="Chromosome I"/>
</dbReference>
<reference evidence="2" key="1">
    <citation type="submission" date="2016-10" db="EMBL/GenBank/DDBJ databases">
        <authorList>
            <person name="Varghese N."/>
            <person name="Submissions S."/>
        </authorList>
    </citation>
    <scope>NUCLEOTIDE SEQUENCE [LARGE SCALE GENOMIC DNA]</scope>
    <source>
        <strain evidence="2">NRRL B-51270</strain>
    </source>
</reference>
<evidence type="ECO:0000313" key="1">
    <source>
        <dbReference type="EMBL" id="SDS22269.1"/>
    </source>
</evidence>
<dbReference type="AlphaFoldDB" id="A0A1H1QH94"/>
<evidence type="ECO:0000313" key="2">
    <source>
        <dbReference type="Proteomes" id="UP000243207"/>
    </source>
</evidence>
<protein>
    <submittedName>
        <fullName evidence="1">Uncharacterized protein</fullName>
    </submittedName>
</protein>
<gene>
    <name evidence="1" type="ORF">SAMN05216421_1127</name>
</gene>
<accession>A0A1H1QH94</accession>
<keyword evidence="2" id="KW-1185">Reference proteome</keyword>
<dbReference type="EMBL" id="LT629736">
    <property type="protein sequence ID" value="SDS22269.1"/>
    <property type="molecule type" value="Genomic_DNA"/>
</dbReference>
<sequence>MKILFLTEVVQLLIKLVELWIVVYNLPMPMLG</sequence>